<sequence length="422" mass="47643">MNSDHISFISSPAKTVAAAAFCLLPLSTFAQQEVSSDGLFTQARTTAFENKDYPKAIALAEQALEKSPDYTDIAVFLGRLYTWNDNPADARKVFTDLDKKQVTDADFYLAYASLEYWNDDNTKALEILDKGTTQNPDSEALWLLKAKVQNSSDQHLEAEEAANRVLQINPENTEARELLVRLNEITSKNAVGITYSYTHFDKQFAQDWHTVGISYKRVTPIGSVILKGNIANKFGETGTQAELEAYPKLSDMFYLYLGAGYSSDVGIFPKYRTGVSLNANLPKSFEAELGYRQLYFSDNIWLYTAAVGKYYKNFWFNLRTYITPGDNNISHSYTGTVRYYTKGAADYISFQAGTGISPVDNRSNLLENESYKLKTYKIGAEYNFSVKTTNLFSLGAMYFNQEYRPNTRGNQVDVTLAYTKRF</sequence>
<keyword evidence="1" id="KW-0732">Signal</keyword>
<protein>
    <submittedName>
        <fullName evidence="4">YaiO family outer membrane beta-barrel protein</fullName>
    </submittedName>
</protein>
<dbReference type="Proteomes" id="UP000515349">
    <property type="component" value="Chromosome"/>
</dbReference>
<name>A0A7D7LTR7_9FLAO</name>
<dbReference type="Pfam" id="PF19413">
    <property type="entry name" value="YaiO"/>
    <property type="match status" value="1"/>
</dbReference>
<dbReference type="NCBIfam" id="TIGR04390">
    <property type="entry name" value="OMP_YaiO_dom"/>
    <property type="match status" value="1"/>
</dbReference>
<reference evidence="4 5" key="1">
    <citation type="submission" date="2020-07" db="EMBL/GenBank/DDBJ databases">
        <title>Chryseobacterium sp.cx-624.</title>
        <authorList>
            <person name="Yang C."/>
        </authorList>
    </citation>
    <scope>NUCLEOTIDE SEQUENCE [LARGE SCALE GENOMIC DNA]</scope>
    <source>
        <strain evidence="4">Cx-624</strain>
        <strain evidence="5">cx-624</strain>
    </source>
</reference>
<feature type="chain" id="PRO_5044656252" evidence="1">
    <location>
        <begin position="31"/>
        <end position="422"/>
    </location>
</feature>
<feature type="signal peptide" evidence="1">
    <location>
        <begin position="1"/>
        <end position="30"/>
    </location>
</feature>
<dbReference type="Pfam" id="PF14559">
    <property type="entry name" value="TPR_19"/>
    <property type="match status" value="1"/>
</dbReference>
<dbReference type="AlphaFoldDB" id="A0A7D7LTR7"/>
<proteinExistence type="predicted"/>
<evidence type="ECO:0000313" key="3">
    <source>
        <dbReference type="EMBL" id="MBA5245886.1"/>
    </source>
</evidence>
<evidence type="ECO:0000256" key="1">
    <source>
        <dbReference type="SAM" id="SignalP"/>
    </source>
</evidence>
<dbReference type="InterPro" id="IPR011990">
    <property type="entry name" value="TPR-like_helical_dom_sf"/>
</dbReference>
<dbReference type="SMART" id="SM00028">
    <property type="entry name" value="TPR"/>
    <property type="match status" value="3"/>
</dbReference>
<feature type="domain" description="YaiO beta-barrel" evidence="2">
    <location>
        <begin position="188"/>
        <end position="359"/>
    </location>
</feature>
<evidence type="ECO:0000313" key="6">
    <source>
        <dbReference type="Proteomes" id="UP000539710"/>
    </source>
</evidence>
<dbReference type="InterPro" id="IPR019734">
    <property type="entry name" value="TPR_rpt"/>
</dbReference>
<dbReference type="Gene3D" id="1.25.40.10">
    <property type="entry name" value="Tetratricopeptide repeat domain"/>
    <property type="match status" value="1"/>
</dbReference>
<evidence type="ECO:0000313" key="5">
    <source>
        <dbReference type="Proteomes" id="UP000515349"/>
    </source>
</evidence>
<reference evidence="6" key="2">
    <citation type="submission" date="2020-07" db="EMBL/GenBank/DDBJ databases">
        <title>Flavobacterium sp. xlx-214.</title>
        <authorList>
            <person name="Yang C."/>
        </authorList>
    </citation>
    <scope>NUCLEOTIDE SEQUENCE [LARGE SCALE GENOMIC DNA]</scope>
    <source>
        <strain evidence="6">CX-624</strain>
    </source>
</reference>
<organism evidence="4 5">
    <name type="scientific">Marnyiella aurantia</name>
    <dbReference type="NCBI Taxonomy" id="2758037"/>
    <lineage>
        <taxon>Bacteria</taxon>
        <taxon>Pseudomonadati</taxon>
        <taxon>Bacteroidota</taxon>
        <taxon>Flavobacteriia</taxon>
        <taxon>Flavobacteriales</taxon>
        <taxon>Weeksellaceae</taxon>
        <taxon>Marnyiella</taxon>
    </lineage>
</organism>
<dbReference type="Proteomes" id="UP000539710">
    <property type="component" value="Unassembled WGS sequence"/>
</dbReference>
<dbReference type="RefSeq" id="WP_181885999.1">
    <property type="nucleotide sequence ID" value="NZ_CP059472.1"/>
</dbReference>
<accession>A0A7D7LTR7</accession>
<dbReference type="SUPFAM" id="SSF48452">
    <property type="entry name" value="TPR-like"/>
    <property type="match status" value="1"/>
</dbReference>
<dbReference type="KEGG" id="cbau:H1R16_01505"/>
<gene>
    <name evidence="4" type="primary">yaiO</name>
    <name evidence="4" type="ORF">H1R16_01505</name>
    <name evidence="3" type="ORF">H2507_01765</name>
</gene>
<dbReference type="EMBL" id="CP059472">
    <property type="protein sequence ID" value="QMS98715.1"/>
    <property type="molecule type" value="Genomic_DNA"/>
</dbReference>
<dbReference type="EMBL" id="JACEUX010000001">
    <property type="protein sequence ID" value="MBA5245886.1"/>
    <property type="molecule type" value="Genomic_DNA"/>
</dbReference>
<reference evidence="3" key="3">
    <citation type="submission" date="2020-07" db="EMBL/GenBank/DDBJ databases">
        <authorList>
            <person name="Yang C."/>
        </authorList>
    </citation>
    <scope>NUCLEOTIDE SEQUENCE</scope>
    <source>
        <strain evidence="3">Cx-624</strain>
    </source>
</reference>
<evidence type="ECO:0000259" key="2">
    <source>
        <dbReference type="Pfam" id="PF19413"/>
    </source>
</evidence>
<evidence type="ECO:0000313" key="4">
    <source>
        <dbReference type="EMBL" id="QMS98715.1"/>
    </source>
</evidence>
<keyword evidence="6" id="KW-1185">Reference proteome</keyword>
<dbReference type="InterPro" id="IPR030887">
    <property type="entry name" value="Beta-barrel_YaiO"/>
</dbReference>